<dbReference type="EMBL" id="LAZR01006231">
    <property type="protein sequence ID" value="KKM93697.1"/>
    <property type="molecule type" value="Genomic_DNA"/>
</dbReference>
<accession>A0A0F9PK87</accession>
<gene>
    <name evidence="2" type="ORF">LCGC14_1205830</name>
</gene>
<name>A0A0F9PK87_9ZZZZ</name>
<organism evidence="2">
    <name type="scientific">marine sediment metagenome</name>
    <dbReference type="NCBI Taxonomy" id="412755"/>
    <lineage>
        <taxon>unclassified sequences</taxon>
        <taxon>metagenomes</taxon>
        <taxon>ecological metagenomes</taxon>
    </lineage>
</organism>
<keyword evidence="1" id="KW-0812">Transmembrane</keyword>
<protein>
    <submittedName>
        <fullName evidence="2">Uncharacterized protein</fullName>
    </submittedName>
</protein>
<sequence length="80" mass="8914">MAKEEKEAKLKLIHLVYGLLAAALMVGMAIGALMNQQGTNTGNISKNTDKVDTNKEMLIRIDTRQEVMIKGIEEIKEKLK</sequence>
<proteinExistence type="predicted"/>
<evidence type="ECO:0000313" key="2">
    <source>
        <dbReference type="EMBL" id="KKM93697.1"/>
    </source>
</evidence>
<keyword evidence="1" id="KW-1133">Transmembrane helix</keyword>
<keyword evidence="1" id="KW-0472">Membrane</keyword>
<feature type="transmembrane region" description="Helical" evidence="1">
    <location>
        <begin position="12"/>
        <end position="34"/>
    </location>
</feature>
<evidence type="ECO:0000256" key="1">
    <source>
        <dbReference type="SAM" id="Phobius"/>
    </source>
</evidence>
<reference evidence="2" key="1">
    <citation type="journal article" date="2015" name="Nature">
        <title>Complex archaea that bridge the gap between prokaryotes and eukaryotes.</title>
        <authorList>
            <person name="Spang A."/>
            <person name="Saw J.H."/>
            <person name="Jorgensen S.L."/>
            <person name="Zaremba-Niedzwiedzka K."/>
            <person name="Martijn J."/>
            <person name="Lind A.E."/>
            <person name="van Eijk R."/>
            <person name="Schleper C."/>
            <person name="Guy L."/>
            <person name="Ettema T.J."/>
        </authorList>
    </citation>
    <scope>NUCLEOTIDE SEQUENCE</scope>
</reference>
<dbReference type="AlphaFoldDB" id="A0A0F9PK87"/>
<comment type="caution">
    <text evidence="2">The sequence shown here is derived from an EMBL/GenBank/DDBJ whole genome shotgun (WGS) entry which is preliminary data.</text>
</comment>